<protein>
    <submittedName>
        <fullName evidence="2">Uncharacterized protein</fullName>
    </submittedName>
</protein>
<keyword evidence="3" id="KW-1185">Reference proteome</keyword>
<sequence length="259" mass="29530">MHLGENIDSLRDLEEEEEALSLCELPLDNEEYDEKGVGKTVTQGQLSSETTEFFSFLSDLSIDMCPADDIIFCGKLVPLKDQHVVQPQKIRNSFKDDKKSSFRYRKRSESLSDLQSTAMSRSDSMTSDRVLRNSRSLDYQKLHRMLSSNSSSPDPSMDRNSSGRSLGKSDANKKAVMKPRWYVLMFGMLKFPPEMELKDIKNRQFRRIPAVMFPPVLDDSKKPPPNRSSGKTAWRFLKALSCRDPTSIETTPSFCMPHA</sequence>
<organism evidence="2 3">
    <name type="scientific">Rubroshorea leprosula</name>
    <dbReference type="NCBI Taxonomy" id="152421"/>
    <lineage>
        <taxon>Eukaryota</taxon>
        <taxon>Viridiplantae</taxon>
        <taxon>Streptophyta</taxon>
        <taxon>Embryophyta</taxon>
        <taxon>Tracheophyta</taxon>
        <taxon>Spermatophyta</taxon>
        <taxon>Magnoliopsida</taxon>
        <taxon>eudicotyledons</taxon>
        <taxon>Gunneridae</taxon>
        <taxon>Pentapetalae</taxon>
        <taxon>rosids</taxon>
        <taxon>malvids</taxon>
        <taxon>Malvales</taxon>
        <taxon>Dipterocarpaceae</taxon>
        <taxon>Rubroshorea</taxon>
    </lineage>
</organism>
<comment type="caution">
    <text evidence="2">The sequence shown here is derived from an EMBL/GenBank/DDBJ whole genome shotgun (WGS) entry which is preliminary data.</text>
</comment>
<gene>
    <name evidence="2" type="ORF">SLEP1_g13151</name>
</gene>
<dbReference type="PANTHER" id="PTHR34130:SF3">
    <property type="entry name" value="DUF1645 FAMILY PROTEIN"/>
    <property type="match status" value="1"/>
</dbReference>
<feature type="region of interest" description="Disordered" evidence="1">
    <location>
        <begin position="113"/>
        <end position="172"/>
    </location>
</feature>
<accession>A0AAV5IPK8</accession>
<dbReference type="EMBL" id="BPVZ01000015">
    <property type="protein sequence ID" value="GKV00470.1"/>
    <property type="molecule type" value="Genomic_DNA"/>
</dbReference>
<feature type="compositionally biased region" description="Low complexity" evidence="1">
    <location>
        <begin position="145"/>
        <end position="162"/>
    </location>
</feature>
<evidence type="ECO:0000313" key="3">
    <source>
        <dbReference type="Proteomes" id="UP001054252"/>
    </source>
</evidence>
<evidence type="ECO:0000256" key="1">
    <source>
        <dbReference type="SAM" id="MobiDB-lite"/>
    </source>
</evidence>
<dbReference type="AlphaFoldDB" id="A0AAV5IPK8"/>
<dbReference type="Proteomes" id="UP001054252">
    <property type="component" value="Unassembled WGS sequence"/>
</dbReference>
<evidence type="ECO:0000313" key="2">
    <source>
        <dbReference type="EMBL" id="GKV00470.1"/>
    </source>
</evidence>
<feature type="compositionally biased region" description="Polar residues" evidence="1">
    <location>
        <begin position="113"/>
        <end position="137"/>
    </location>
</feature>
<reference evidence="2 3" key="1">
    <citation type="journal article" date="2021" name="Commun. Biol.">
        <title>The genome of Shorea leprosula (Dipterocarpaceae) highlights the ecological relevance of drought in aseasonal tropical rainforests.</title>
        <authorList>
            <person name="Ng K.K.S."/>
            <person name="Kobayashi M.J."/>
            <person name="Fawcett J.A."/>
            <person name="Hatakeyama M."/>
            <person name="Paape T."/>
            <person name="Ng C.H."/>
            <person name="Ang C.C."/>
            <person name="Tnah L.H."/>
            <person name="Lee C.T."/>
            <person name="Nishiyama T."/>
            <person name="Sese J."/>
            <person name="O'Brien M.J."/>
            <person name="Copetti D."/>
            <person name="Mohd Noor M.I."/>
            <person name="Ong R.C."/>
            <person name="Putra M."/>
            <person name="Sireger I.Z."/>
            <person name="Indrioko S."/>
            <person name="Kosugi Y."/>
            <person name="Izuno A."/>
            <person name="Isagi Y."/>
            <person name="Lee S.L."/>
            <person name="Shimizu K.K."/>
        </authorList>
    </citation>
    <scope>NUCLEOTIDE SEQUENCE [LARGE SCALE GENOMIC DNA]</scope>
    <source>
        <strain evidence="2">214</strain>
    </source>
</reference>
<name>A0AAV5IPK8_9ROSI</name>
<proteinExistence type="predicted"/>
<dbReference type="PANTHER" id="PTHR34130">
    <property type="entry name" value="OS08G0243800 PROTEIN"/>
    <property type="match status" value="1"/>
</dbReference>